<protein>
    <recommendedName>
        <fullName evidence="3">Eukaryotic translation initiation factor 2A</fullName>
    </recommendedName>
</protein>
<dbReference type="EMBL" id="CAXAMM010035558">
    <property type="protein sequence ID" value="CAK9074527.1"/>
    <property type="molecule type" value="Genomic_DNA"/>
</dbReference>
<dbReference type="Proteomes" id="UP001642464">
    <property type="component" value="Unassembled WGS sequence"/>
</dbReference>
<dbReference type="Gene3D" id="2.120.10.30">
    <property type="entry name" value="TolB, C-terminal domain"/>
    <property type="match status" value="1"/>
</dbReference>
<keyword evidence="2" id="KW-1185">Reference proteome</keyword>
<proteinExistence type="predicted"/>
<feature type="non-terminal residue" evidence="1">
    <location>
        <position position="118"/>
    </location>
</feature>
<dbReference type="SUPFAM" id="SSF82171">
    <property type="entry name" value="DPP6 N-terminal domain-like"/>
    <property type="match status" value="1"/>
</dbReference>
<evidence type="ECO:0008006" key="3">
    <source>
        <dbReference type="Google" id="ProtNLM"/>
    </source>
</evidence>
<reference evidence="1 2" key="1">
    <citation type="submission" date="2024-02" db="EMBL/GenBank/DDBJ databases">
        <authorList>
            <person name="Chen Y."/>
            <person name="Shah S."/>
            <person name="Dougan E. K."/>
            <person name="Thang M."/>
            <person name="Chan C."/>
        </authorList>
    </citation>
    <scope>NUCLEOTIDE SEQUENCE [LARGE SCALE GENOMIC DNA]</scope>
</reference>
<evidence type="ECO:0000313" key="2">
    <source>
        <dbReference type="Proteomes" id="UP001642464"/>
    </source>
</evidence>
<evidence type="ECO:0000313" key="1">
    <source>
        <dbReference type="EMBL" id="CAK9074527.1"/>
    </source>
</evidence>
<organism evidence="1 2">
    <name type="scientific">Durusdinium trenchii</name>
    <dbReference type="NCBI Taxonomy" id="1381693"/>
    <lineage>
        <taxon>Eukaryota</taxon>
        <taxon>Sar</taxon>
        <taxon>Alveolata</taxon>
        <taxon>Dinophyceae</taxon>
        <taxon>Suessiales</taxon>
        <taxon>Symbiodiniaceae</taxon>
        <taxon>Durusdinium</taxon>
    </lineage>
</organism>
<dbReference type="InterPro" id="IPR011042">
    <property type="entry name" value="6-blade_b-propeller_TolB-like"/>
</dbReference>
<comment type="caution">
    <text evidence="1">The sequence shown here is derived from an EMBL/GenBank/DDBJ whole genome shotgun (WGS) entry which is preliminary data.</text>
</comment>
<name>A0ABP0PG91_9DINO</name>
<gene>
    <name evidence="1" type="ORF">SCF082_LOCUS36283</name>
</gene>
<accession>A0ABP0PG91</accession>
<sequence>MASAGGLPAFLRDLSGLRIVYVDPEKEALDNSEIEVPEVKVATWSPDGQLLAFVDPTEGVGVASVDEAPFEVQRLAGSSKSTVGIYWSPQGSTLVTVSLYQKGKEVKKGKPEPNLHLW</sequence>